<feature type="region of interest" description="Disordered" evidence="1">
    <location>
        <begin position="389"/>
        <end position="434"/>
    </location>
</feature>
<dbReference type="GO" id="GO:0005576">
    <property type="term" value="C:extracellular region"/>
    <property type="evidence" value="ECO:0007669"/>
    <property type="project" value="TreeGrafter"/>
</dbReference>
<dbReference type="PANTHER" id="PTHR33371">
    <property type="entry name" value="INTERMEMBRANE PHOSPHOLIPID TRANSPORT SYSTEM BINDING PROTEIN MLAD-RELATED"/>
    <property type="match status" value="1"/>
</dbReference>
<feature type="domain" description="Mce/MlaD" evidence="3">
    <location>
        <begin position="45"/>
        <end position="121"/>
    </location>
</feature>
<dbReference type="Proteomes" id="UP000586918">
    <property type="component" value="Unassembled WGS sequence"/>
</dbReference>
<keyword evidence="2" id="KW-0812">Transmembrane</keyword>
<proteinExistence type="predicted"/>
<keyword evidence="5" id="KW-1185">Reference proteome</keyword>
<accession>A0A848DBZ4</accession>
<name>A0A848DBZ4_9PSEU</name>
<dbReference type="Pfam" id="PF02470">
    <property type="entry name" value="MlaD"/>
    <property type="match status" value="1"/>
</dbReference>
<keyword evidence="2" id="KW-0472">Membrane</keyword>
<comment type="caution">
    <text evidence="4">The sequence shown here is derived from an EMBL/GenBank/DDBJ whole genome shotgun (WGS) entry which is preliminary data.</text>
</comment>
<protein>
    <submittedName>
        <fullName evidence="4">MCE family protein</fullName>
    </submittedName>
</protein>
<feature type="transmembrane region" description="Helical" evidence="2">
    <location>
        <begin position="7"/>
        <end position="32"/>
    </location>
</feature>
<dbReference type="InterPro" id="IPR003399">
    <property type="entry name" value="Mce/MlaD"/>
</dbReference>
<evidence type="ECO:0000259" key="3">
    <source>
        <dbReference type="Pfam" id="PF02470"/>
    </source>
</evidence>
<dbReference type="RefSeq" id="WP_169409726.1">
    <property type="nucleotide sequence ID" value="NZ_JAAXKZ010000002.1"/>
</dbReference>
<sequence length="434" mass="45092">MRIPLSLLPVLRTVTVLAFGGLCALVFGYLWVNAGGKIPLVTQAGYQVSIAMSDVDNIVAQSDVRAAGVTVGRVDKVEVDGADAVLLLDLDPEISPLHDGVSVTVRNKTLIEESYLDIVDGTGAEIADGGILPRSAGRSSVQLDDVLTSLDQPTRDALGSALRAAGTTTEGTREDIGRIAGGLGALGREGGTALEALAAQSQDLAEVTGNTTALLRALDADQGRITALVGDADRLTQVLATNRGDLEAVLRELPGVLDTTREASGSLSTLAGSLAPVAANLTAAGPDLSAALQELPATSADLRGLLPSLDRTLEQAPDTLDRVAGFSDAARALFPTLQVVLSDVNPALGYLRPYGRDVGMMFANFSQALAGQDGNGTVLRVFVVMNEKSPNQPTNTQIGPLEKYDPYPAPGGNAHPDRSFDGPYPRVEEEPQPG</sequence>
<evidence type="ECO:0000313" key="5">
    <source>
        <dbReference type="Proteomes" id="UP000586918"/>
    </source>
</evidence>
<dbReference type="EMBL" id="JAAXKZ010000002">
    <property type="protein sequence ID" value="NMH90238.1"/>
    <property type="molecule type" value="Genomic_DNA"/>
</dbReference>
<feature type="compositionally biased region" description="Polar residues" evidence="1">
    <location>
        <begin position="389"/>
        <end position="398"/>
    </location>
</feature>
<dbReference type="InterPro" id="IPR052336">
    <property type="entry name" value="MlaD_Phospholipid_Transporter"/>
</dbReference>
<gene>
    <name evidence="4" type="ORF">HF519_01230</name>
</gene>
<evidence type="ECO:0000313" key="4">
    <source>
        <dbReference type="EMBL" id="NMH90238.1"/>
    </source>
</evidence>
<evidence type="ECO:0000256" key="2">
    <source>
        <dbReference type="SAM" id="Phobius"/>
    </source>
</evidence>
<evidence type="ECO:0000256" key="1">
    <source>
        <dbReference type="SAM" id="MobiDB-lite"/>
    </source>
</evidence>
<dbReference type="PANTHER" id="PTHR33371:SF4">
    <property type="entry name" value="INTERMEMBRANE PHOSPHOLIPID TRANSPORT SYSTEM BINDING PROTEIN MLAD"/>
    <property type="match status" value="1"/>
</dbReference>
<keyword evidence="2" id="KW-1133">Transmembrane helix</keyword>
<reference evidence="4 5" key="1">
    <citation type="submission" date="2020-04" db="EMBL/GenBank/DDBJ databases">
        <authorList>
            <person name="Klaysubun C."/>
            <person name="Duangmal K."/>
            <person name="Lipun K."/>
        </authorList>
    </citation>
    <scope>NUCLEOTIDE SEQUENCE [LARGE SCALE GENOMIC DNA]</scope>
    <source>
        <strain evidence="4 5">DSM 45300</strain>
    </source>
</reference>
<organism evidence="4 5">
    <name type="scientific">Pseudonocardia bannensis</name>
    <dbReference type="NCBI Taxonomy" id="630973"/>
    <lineage>
        <taxon>Bacteria</taxon>
        <taxon>Bacillati</taxon>
        <taxon>Actinomycetota</taxon>
        <taxon>Actinomycetes</taxon>
        <taxon>Pseudonocardiales</taxon>
        <taxon>Pseudonocardiaceae</taxon>
        <taxon>Pseudonocardia</taxon>
    </lineage>
</organism>
<dbReference type="AlphaFoldDB" id="A0A848DBZ4"/>